<keyword evidence="1" id="KW-0472">Membrane</keyword>
<feature type="transmembrane region" description="Helical" evidence="1">
    <location>
        <begin position="38"/>
        <end position="60"/>
    </location>
</feature>
<gene>
    <name evidence="2" type="ORF">KOY49_01280</name>
</gene>
<keyword evidence="3" id="KW-1185">Reference proteome</keyword>
<dbReference type="Proteomes" id="UP000677117">
    <property type="component" value="Chromosome"/>
</dbReference>
<dbReference type="EMBL" id="CP076459">
    <property type="protein sequence ID" value="QWQ31630.1"/>
    <property type="molecule type" value="Genomic_DNA"/>
</dbReference>
<feature type="transmembrane region" description="Helical" evidence="1">
    <location>
        <begin position="6"/>
        <end position="26"/>
    </location>
</feature>
<dbReference type="AlphaFoldDB" id="A0A8F1MAQ7"/>
<sequence length="89" mass="9743">MQIWAWGVWTSLAIGGIATVIFGAIVTRSIFAWKINRMSVITMIVAASVVFMSLASAAIFSAHAGLEYARESQQLTKKVNIDIPDTDKR</sequence>
<dbReference type="RefSeq" id="WP_232736396.1">
    <property type="nucleotide sequence ID" value="NZ_CP076459.1"/>
</dbReference>
<proteinExistence type="predicted"/>
<organism evidence="2 3">
    <name type="scientific">Candidatus Minimicrobia vallesae</name>
    <dbReference type="NCBI Taxonomy" id="2841264"/>
    <lineage>
        <taxon>Bacteria</taxon>
        <taxon>Candidatus Saccharimonadota</taxon>
        <taxon>Candidatus Saccharimonadota incertae sedis</taxon>
        <taxon>Candidatus Minimicrobia</taxon>
    </lineage>
</organism>
<keyword evidence="1" id="KW-0812">Transmembrane</keyword>
<dbReference type="KEGG" id="mvl:KOY49_01280"/>
<reference evidence="2" key="1">
    <citation type="submission" date="2021-06" db="EMBL/GenBank/DDBJ databases">
        <title>An adapted protocol for Saccharibacteria cultivation: two new species join this phylum of Candidate Phyla Radiations.</title>
        <authorList>
            <person name="Ibrahim A."/>
            <person name="Maatouk M."/>
            <person name="Raoult D."/>
            <person name="Bittar F."/>
        </authorList>
    </citation>
    <scope>NUCLEOTIDE SEQUENCE</scope>
    <source>
        <strain evidence="2">IHU2</strain>
    </source>
</reference>
<accession>A0A8F1MAQ7</accession>
<evidence type="ECO:0000256" key="1">
    <source>
        <dbReference type="SAM" id="Phobius"/>
    </source>
</evidence>
<name>A0A8F1MAQ7_9BACT</name>
<evidence type="ECO:0000313" key="2">
    <source>
        <dbReference type="EMBL" id="QWQ31630.1"/>
    </source>
</evidence>
<keyword evidence="1" id="KW-1133">Transmembrane helix</keyword>
<protein>
    <submittedName>
        <fullName evidence="2">Uncharacterized protein</fullName>
    </submittedName>
</protein>
<evidence type="ECO:0000313" key="3">
    <source>
        <dbReference type="Proteomes" id="UP000677117"/>
    </source>
</evidence>